<organism evidence="5 6">
    <name type="scientific">Kushneria sinocarnis</name>
    <dbReference type="NCBI Taxonomy" id="595502"/>
    <lineage>
        <taxon>Bacteria</taxon>
        <taxon>Pseudomonadati</taxon>
        <taxon>Pseudomonadota</taxon>
        <taxon>Gammaproteobacteria</taxon>
        <taxon>Oceanospirillales</taxon>
        <taxon>Halomonadaceae</taxon>
        <taxon>Kushneria</taxon>
    </lineage>
</organism>
<dbReference type="Proteomes" id="UP000281975">
    <property type="component" value="Unassembled WGS sequence"/>
</dbReference>
<keyword evidence="6" id="KW-1185">Reference proteome</keyword>
<dbReference type="SUPFAM" id="SSF49764">
    <property type="entry name" value="HSP20-like chaperones"/>
    <property type="match status" value="1"/>
</dbReference>
<feature type="region of interest" description="Disordered" evidence="3">
    <location>
        <begin position="1"/>
        <end position="32"/>
    </location>
</feature>
<reference evidence="5 6" key="1">
    <citation type="submission" date="2018-10" db="EMBL/GenBank/DDBJ databases">
        <title>Genomic Encyclopedia of Type Strains, Phase IV (KMG-IV): sequencing the most valuable type-strain genomes for metagenomic binning, comparative biology and taxonomic classification.</title>
        <authorList>
            <person name="Goeker M."/>
        </authorList>
    </citation>
    <scope>NUCLEOTIDE SEQUENCE [LARGE SCALE GENOMIC DNA]</scope>
    <source>
        <strain evidence="5 6">DSM 23229</strain>
    </source>
</reference>
<feature type="compositionally biased region" description="Polar residues" evidence="3">
    <location>
        <begin position="1"/>
        <end position="16"/>
    </location>
</feature>
<dbReference type="InterPro" id="IPR008978">
    <property type="entry name" value="HSP20-like_chaperone"/>
</dbReference>
<dbReference type="PROSITE" id="PS01031">
    <property type="entry name" value="SHSP"/>
    <property type="match status" value="1"/>
</dbReference>
<evidence type="ECO:0000256" key="1">
    <source>
        <dbReference type="PROSITE-ProRule" id="PRU00285"/>
    </source>
</evidence>
<comment type="similarity">
    <text evidence="1 2">Belongs to the small heat shock protein (HSP20) family.</text>
</comment>
<comment type="caution">
    <text evidence="5">The sequence shown here is derived from an EMBL/GenBank/DDBJ whole genome shotgun (WGS) entry which is preliminary data.</text>
</comment>
<evidence type="ECO:0000256" key="2">
    <source>
        <dbReference type="RuleBase" id="RU003616"/>
    </source>
</evidence>
<dbReference type="OrthoDB" id="6871152at2"/>
<dbReference type="Gene3D" id="2.60.40.790">
    <property type="match status" value="1"/>
</dbReference>
<evidence type="ECO:0000313" key="6">
    <source>
        <dbReference type="Proteomes" id="UP000281975"/>
    </source>
</evidence>
<evidence type="ECO:0000313" key="5">
    <source>
        <dbReference type="EMBL" id="RKR03491.1"/>
    </source>
</evidence>
<dbReference type="AlphaFoldDB" id="A0A420WWK3"/>
<dbReference type="PANTHER" id="PTHR47062">
    <property type="match status" value="1"/>
</dbReference>
<dbReference type="Pfam" id="PF00011">
    <property type="entry name" value="HSP20"/>
    <property type="match status" value="1"/>
</dbReference>
<accession>A0A420WWK3</accession>
<sequence length="172" mass="19094">MASLAFTPSLSENGTATPLPDPIAAARRGEAPGPLPCDIEQDSDNDYRLTVPATGLSGRDLSIRVEEHVLTISSRPEDDRRDRSAIRLYRGIERQPFELAFRLDDHISVRRARLANGLLSLELHRGATEAPREQRVVVNSGADTTVRQRLSRIRPLRGTRRSRLAHLGATDE</sequence>
<protein>
    <submittedName>
        <fullName evidence="5">HSP20 family molecular chaperone IbpA</fullName>
    </submittedName>
</protein>
<proteinExistence type="inferred from homology"/>
<dbReference type="EMBL" id="RBIN01000005">
    <property type="protein sequence ID" value="RKR03491.1"/>
    <property type="molecule type" value="Genomic_DNA"/>
</dbReference>
<gene>
    <name evidence="5" type="ORF">C7446_2016</name>
</gene>
<evidence type="ECO:0000256" key="3">
    <source>
        <dbReference type="SAM" id="MobiDB-lite"/>
    </source>
</evidence>
<evidence type="ECO:0000259" key="4">
    <source>
        <dbReference type="PROSITE" id="PS01031"/>
    </source>
</evidence>
<dbReference type="PANTHER" id="PTHR47062:SF1">
    <property type="entry name" value="SMALL HEAT SHOCK PROTEIN IBPA"/>
    <property type="match status" value="1"/>
</dbReference>
<feature type="domain" description="SHSP" evidence="4">
    <location>
        <begin position="26"/>
        <end position="141"/>
    </location>
</feature>
<dbReference type="RefSeq" id="WP_121172961.1">
    <property type="nucleotide sequence ID" value="NZ_RBIN01000005.1"/>
</dbReference>
<dbReference type="InterPro" id="IPR002068">
    <property type="entry name" value="A-crystallin/Hsp20_dom"/>
</dbReference>
<name>A0A420WWK3_9GAMM</name>